<name>A0AB72Z545_9BIFI</name>
<gene>
    <name evidence="1" type="ORF">HMPREF9003_2257</name>
</gene>
<accession>A0AB72Z545</accession>
<protein>
    <submittedName>
        <fullName evidence="1">Uncharacterized protein</fullName>
    </submittedName>
</protein>
<proteinExistence type="predicted"/>
<dbReference type="Proteomes" id="UP000003457">
    <property type="component" value="Unassembled WGS sequence"/>
</dbReference>
<dbReference type="EMBL" id="AEHJ01000015">
    <property type="protein sequence ID" value="EFO78010.1"/>
    <property type="molecule type" value="Genomic_DNA"/>
</dbReference>
<organism evidence="1 2">
    <name type="scientific">Bifidobacterium dentium JCVIHMP022</name>
    <dbReference type="NCBI Taxonomy" id="553191"/>
    <lineage>
        <taxon>Bacteria</taxon>
        <taxon>Bacillati</taxon>
        <taxon>Actinomycetota</taxon>
        <taxon>Actinomycetes</taxon>
        <taxon>Bifidobacteriales</taxon>
        <taxon>Bifidobacteriaceae</taxon>
        <taxon>Bifidobacterium</taxon>
    </lineage>
</organism>
<reference evidence="1 2" key="1">
    <citation type="submission" date="2010-10" db="EMBL/GenBank/DDBJ databases">
        <authorList>
            <person name="Durkin A.S."/>
            <person name="Madupu R."/>
            <person name="Torralba M."/>
            <person name="Gillis M."/>
            <person name="Methe B."/>
            <person name="Sutton G."/>
            <person name="Nelson K.E."/>
        </authorList>
    </citation>
    <scope>NUCLEOTIDE SEQUENCE [LARGE SCALE GENOMIC DNA]</scope>
    <source>
        <strain evidence="1 2">JCVIHMP022</strain>
    </source>
</reference>
<dbReference type="AlphaFoldDB" id="A0AB72Z545"/>
<comment type="caution">
    <text evidence="1">The sequence shown here is derived from an EMBL/GenBank/DDBJ whole genome shotgun (WGS) entry which is preliminary data.</text>
</comment>
<evidence type="ECO:0000313" key="1">
    <source>
        <dbReference type="EMBL" id="EFO78010.1"/>
    </source>
</evidence>
<evidence type="ECO:0000313" key="2">
    <source>
        <dbReference type="Proteomes" id="UP000003457"/>
    </source>
</evidence>
<sequence length="40" mass="4303">MNGNAAELGMAANMLAANMLKTFMLEGGFDLDDWKRHGGC</sequence>